<dbReference type="KEGG" id="cdev:CIGN_1077"/>
<dbReference type="EC" id="2.4.99.17" evidence="5"/>
<dbReference type="OrthoDB" id="9805933at2"/>
<keyword evidence="1 5" id="KW-0963">Cytoplasm</keyword>
<dbReference type="NCBIfam" id="NF001140">
    <property type="entry name" value="PRK00147.1"/>
    <property type="match status" value="1"/>
</dbReference>
<evidence type="ECO:0000313" key="6">
    <source>
        <dbReference type="EMBL" id="ARQ99353.1"/>
    </source>
</evidence>
<dbReference type="PANTHER" id="PTHR30307">
    <property type="entry name" value="S-ADENOSYLMETHIONINE:TRNA RIBOSYLTRANSFERASE-ISOMERASE"/>
    <property type="match status" value="1"/>
</dbReference>
<evidence type="ECO:0000256" key="1">
    <source>
        <dbReference type="ARBA" id="ARBA00022490"/>
    </source>
</evidence>
<dbReference type="STRING" id="1660064.CIGN_1077"/>
<dbReference type="HAMAP" id="MF_00113">
    <property type="entry name" value="QueA"/>
    <property type="match status" value="1"/>
</dbReference>
<protein>
    <recommendedName>
        <fullName evidence="5">S-adenosylmethionine:tRNA ribosyltransferase-isomerase</fullName>
        <ecNumber evidence="5">2.4.99.17</ecNumber>
    </recommendedName>
    <alternativeName>
        <fullName evidence="5">Queuosine biosynthesis protein QueA</fullName>
    </alternativeName>
</protein>
<keyword evidence="4 5" id="KW-0671">Queuosine biosynthesis</keyword>
<dbReference type="SUPFAM" id="SSF111337">
    <property type="entry name" value="QueA-like"/>
    <property type="match status" value="1"/>
</dbReference>
<dbReference type="InterPro" id="IPR003699">
    <property type="entry name" value="QueA"/>
</dbReference>
<dbReference type="GO" id="GO:0051075">
    <property type="term" value="F:S-adenosylmethionine:tRNA ribosyltransferase-isomerase activity"/>
    <property type="evidence" value="ECO:0007669"/>
    <property type="project" value="UniProtKB-EC"/>
</dbReference>
<comment type="subunit">
    <text evidence="5">Monomer.</text>
</comment>
<keyword evidence="6" id="KW-0328">Glycosyltransferase</keyword>
<evidence type="ECO:0000256" key="5">
    <source>
        <dbReference type="HAMAP-Rule" id="MF_00113"/>
    </source>
</evidence>
<dbReference type="InterPro" id="IPR042119">
    <property type="entry name" value="QueA_dom2"/>
</dbReference>
<sequence length="339" mass="38369">MKNNIFDLDSYDYELPSSLIASSPANPKESANLLVYQRSNNKITHTKFGNLMEFLPDCDIIFNDTKVIKARIYGKKSSGGAVELLLNQPLGQGKFSTLIKGRVKAGTILEFDNGLSCEVIELLDEYRIVKFNQNGNEIKTENLYQILNQIGHIPLPPYIKRADQKSDEIWYQSIFAKNDGAVAAPTASLHFSQQMIQDIKNKHNISYITLHVGAGTFKGVEVSDIREHKMHSEIYTISDEAINTINSNKPILGVGTTVTRCIEYFYRTRVKDGLCDLFLHPANPPQRQNYLLTNFHLPKSTLIMLVASFVGLENVKQIYKQAIEKEYKFYSYGDAMLVI</sequence>
<dbReference type="Proteomes" id="UP000194309">
    <property type="component" value="Chromosome"/>
</dbReference>
<proteinExistence type="inferred from homology"/>
<reference evidence="6 7" key="1">
    <citation type="journal article" date="2017" name="Genome Biol. Evol.">
        <title>Comparative Genomic Analysis Identifies a Campylobacter Clade Deficient in Selenium Metabolism.</title>
        <authorList>
            <person name="Miller W.G."/>
            <person name="Yee E."/>
            <person name="Lopes B.S."/>
            <person name="Chapman M.H."/>
            <person name="Huynh S."/>
            <person name="Bono J.L."/>
            <person name="Parker C.T."/>
            <person name="Strachan N.J.C."/>
            <person name="Forbes K.J."/>
        </authorList>
    </citation>
    <scope>NUCLEOTIDE SEQUENCE [LARGE SCALE GENOMIC DNA]</scope>
    <source>
        <strain evidence="6 7">NCTC 13003</strain>
    </source>
</reference>
<evidence type="ECO:0000256" key="4">
    <source>
        <dbReference type="ARBA" id="ARBA00022785"/>
    </source>
</evidence>
<keyword evidence="3 5" id="KW-0949">S-adenosyl-L-methionine</keyword>
<comment type="similarity">
    <text evidence="5">Belongs to the QueA family.</text>
</comment>
<dbReference type="InterPro" id="IPR042118">
    <property type="entry name" value="QueA_dom1"/>
</dbReference>
<dbReference type="GO" id="GO:0005737">
    <property type="term" value="C:cytoplasm"/>
    <property type="evidence" value="ECO:0007669"/>
    <property type="project" value="UniProtKB-SubCell"/>
</dbReference>
<comment type="subcellular location">
    <subcellularLocation>
        <location evidence="5">Cytoplasm</location>
    </subcellularLocation>
</comment>
<comment type="pathway">
    <text evidence="5">tRNA modification; tRNA-queuosine biosynthesis.</text>
</comment>
<evidence type="ECO:0000256" key="3">
    <source>
        <dbReference type="ARBA" id="ARBA00022691"/>
    </source>
</evidence>
<dbReference type="GO" id="GO:0008616">
    <property type="term" value="P:tRNA queuosine(34) biosynthetic process"/>
    <property type="evidence" value="ECO:0007669"/>
    <property type="project" value="UniProtKB-UniRule"/>
</dbReference>
<dbReference type="PANTHER" id="PTHR30307:SF0">
    <property type="entry name" value="S-ADENOSYLMETHIONINE:TRNA RIBOSYLTRANSFERASE-ISOMERASE"/>
    <property type="match status" value="1"/>
</dbReference>
<dbReference type="UniPathway" id="UPA00392"/>
<evidence type="ECO:0000313" key="7">
    <source>
        <dbReference type="Proteomes" id="UP000194309"/>
    </source>
</evidence>
<dbReference type="Pfam" id="PF02547">
    <property type="entry name" value="Queuosine_synth"/>
    <property type="match status" value="1"/>
</dbReference>
<dbReference type="NCBIfam" id="TIGR00113">
    <property type="entry name" value="queA"/>
    <property type="match status" value="1"/>
</dbReference>
<evidence type="ECO:0000256" key="2">
    <source>
        <dbReference type="ARBA" id="ARBA00022679"/>
    </source>
</evidence>
<organism evidence="6 7">
    <name type="scientific">Campylobacter devanensis</name>
    <dbReference type="NCBI Taxonomy" id="3161138"/>
    <lineage>
        <taxon>Bacteria</taxon>
        <taxon>Pseudomonadati</taxon>
        <taxon>Campylobacterota</taxon>
        <taxon>Epsilonproteobacteria</taxon>
        <taxon>Campylobacterales</taxon>
        <taxon>Campylobacteraceae</taxon>
        <taxon>Campylobacter</taxon>
    </lineage>
</organism>
<dbReference type="Gene3D" id="3.40.1780.10">
    <property type="entry name" value="QueA-like"/>
    <property type="match status" value="1"/>
</dbReference>
<dbReference type="Gene3D" id="2.40.10.240">
    <property type="entry name" value="QueA-like"/>
    <property type="match status" value="1"/>
</dbReference>
<accession>A0A1X9SSX3</accession>
<comment type="catalytic activity">
    <reaction evidence="5">
        <text>7-aminomethyl-7-carbaguanosine(34) in tRNA + S-adenosyl-L-methionine = epoxyqueuosine(34) in tRNA + adenine + L-methionine + 2 H(+)</text>
        <dbReference type="Rhea" id="RHEA:32155"/>
        <dbReference type="Rhea" id="RHEA-COMP:10342"/>
        <dbReference type="Rhea" id="RHEA-COMP:18582"/>
        <dbReference type="ChEBI" id="CHEBI:15378"/>
        <dbReference type="ChEBI" id="CHEBI:16708"/>
        <dbReference type="ChEBI" id="CHEBI:57844"/>
        <dbReference type="ChEBI" id="CHEBI:59789"/>
        <dbReference type="ChEBI" id="CHEBI:82833"/>
        <dbReference type="ChEBI" id="CHEBI:194443"/>
        <dbReference type="EC" id="2.4.99.17"/>
    </reaction>
</comment>
<dbReference type="AlphaFoldDB" id="A0A1X9SSX3"/>
<dbReference type="EMBL" id="CP018788">
    <property type="protein sequence ID" value="ARQ99353.1"/>
    <property type="molecule type" value="Genomic_DNA"/>
</dbReference>
<dbReference type="InterPro" id="IPR036100">
    <property type="entry name" value="QueA_sf"/>
</dbReference>
<keyword evidence="2 5" id="KW-0808">Transferase</keyword>
<gene>
    <name evidence="5 6" type="primary">queA</name>
    <name evidence="6" type="ORF">CIGN_1077</name>
</gene>
<comment type="function">
    <text evidence="5">Transfers and isomerizes the ribose moiety from AdoMet to the 7-aminomethyl group of 7-deazaguanine (preQ1-tRNA) to give epoxyqueuosine (oQ-tRNA).</text>
</comment>
<keyword evidence="7" id="KW-1185">Reference proteome</keyword>
<name>A0A1X9SSX3_9BACT</name>